<feature type="region of interest" description="Disordered" evidence="7">
    <location>
        <begin position="37"/>
        <end position="112"/>
    </location>
</feature>
<feature type="domain" description="C2HC/C3H-type" evidence="8">
    <location>
        <begin position="347"/>
        <end position="376"/>
    </location>
</feature>
<evidence type="ECO:0000256" key="7">
    <source>
        <dbReference type="SAM" id="MobiDB-lite"/>
    </source>
</evidence>
<keyword evidence="2" id="KW-0479">Metal-binding</keyword>
<dbReference type="InterPro" id="IPR026104">
    <property type="entry name" value="ZNF_C2HC_dom_1C"/>
</dbReference>
<evidence type="ECO:0000256" key="5">
    <source>
        <dbReference type="ARBA" id="ARBA00023054"/>
    </source>
</evidence>
<comment type="caution">
    <text evidence="9">The sequence shown here is derived from an EMBL/GenBank/DDBJ whole genome shotgun (WGS) entry which is preliminary data.</text>
</comment>
<feature type="domain" description="C2HC/C3H-type" evidence="8">
    <location>
        <begin position="478"/>
        <end position="507"/>
    </location>
</feature>
<evidence type="ECO:0000256" key="3">
    <source>
        <dbReference type="ARBA" id="ARBA00022771"/>
    </source>
</evidence>
<name>A0A8K0DBT8_IGNLU</name>
<feature type="compositionally biased region" description="Polar residues" evidence="7">
    <location>
        <begin position="292"/>
        <end position="342"/>
    </location>
</feature>
<sequence>MTSRLSQMQARFQQKQMQEKEEKLLRLYENQQQRAIERVNRGSAGSNTSVTSVTSITTSQGGKVRQMFDERRQKAGIDRSYPLEPLKSTKSNGYTRGSSLDRLKNDKNSSTKTVVKTTVKRSVTHVKNGKPVVNKRQVVESIYNNNDGDESYEQHVYEDDNANAPILNRTYRQKDLEMLMNDHHIQDNIDDEEFPDVDIDEFDDPSVKPKLTNVGGKLPSQNGTVAKKNVEQKVFMKNGTSSEKTKIAPKKETKTQTKKIVARTATSPQTCSPSFSPRSSKGISSVSSSASPTRTVTRLSAVTMPASTSSNLQNSRKSGNDYQRAPSTQRPSSKQSGRSPSAVTRDDLASCKYCDRRFASDRLGVHEEICARTMKKKRKQYDATKHRVQGTELEPYTRKANRTATSTKPANQPDAGNSISKQQIIKQSKQQPSKKSDWRRKHEEFISAIRAAKTAQAHVAKGGKLTDLPPPPPSYNPDYVQCPHCGRRFNETAAERHIPKCATYTFNKPKQPPRPGAGGRNSNRTTPSYR</sequence>
<keyword evidence="3 6" id="KW-0863">Zinc-finger</keyword>
<dbReference type="Pfam" id="PF13913">
    <property type="entry name" value="zf-C2HC_2"/>
    <property type="match status" value="2"/>
</dbReference>
<dbReference type="PANTHER" id="PTHR14649:SF1">
    <property type="entry name" value="ZINC FINGER C2HC DOMAIN-CONTAINING PROTEIN 1C"/>
    <property type="match status" value="1"/>
</dbReference>
<evidence type="ECO:0000256" key="4">
    <source>
        <dbReference type="ARBA" id="ARBA00022833"/>
    </source>
</evidence>
<dbReference type="PROSITE" id="PS52027">
    <property type="entry name" value="ZF_C2HC_C3H"/>
    <property type="match status" value="2"/>
</dbReference>
<feature type="compositionally biased region" description="Basic and acidic residues" evidence="7">
    <location>
        <begin position="243"/>
        <end position="255"/>
    </location>
</feature>
<feature type="compositionally biased region" description="Polar residues" evidence="7">
    <location>
        <begin position="520"/>
        <end position="530"/>
    </location>
</feature>
<feature type="region of interest" description="Disordered" evidence="7">
    <location>
        <begin position="375"/>
        <end position="441"/>
    </location>
</feature>
<keyword evidence="10" id="KW-1185">Reference proteome</keyword>
<dbReference type="GO" id="GO:0008270">
    <property type="term" value="F:zinc ion binding"/>
    <property type="evidence" value="ECO:0007669"/>
    <property type="project" value="UniProtKB-KW"/>
</dbReference>
<comment type="similarity">
    <text evidence="1">Belongs to the ZC2HC1 family.</text>
</comment>
<evidence type="ECO:0000313" key="9">
    <source>
        <dbReference type="EMBL" id="KAF2902889.1"/>
    </source>
</evidence>
<feature type="compositionally biased region" description="Polar residues" evidence="7">
    <location>
        <begin position="264"/>
        <end position="275"/>
    </location>
</feature>
<feature type="compositionally biased region" description="Polar residues" evidence="7">
    <location>
        <begin position="402"/>
        <end position="417"/>
    </location>
</feature>
<feature type="compositionally biased region" description="Low complexity" evidence="7">
    <location>
        <begin position="276"/>
        <end position="291"/>
    </location>
</feature>
<keyword evidence="5" id="KW-0175">Coiled coil</keyword>
<evidence type="ECO:0000256" key="1">
    <source>
        <dbReference type="ARBA" id="ARBA00010843"/>
    </source>
</evidence>
<gene>
    <name evidence="9" type="ORF">ILUMI_03301</name>
</gene>
<protein>
    <recommendedName>
        <fullName evidence="8">C2HC/C3H-type domain-containing protein</fullName>
    </recommendedName>
</protein>
<dbReference type="OrthoDB" id="10255185at2759"/>
<feature type="compositionally biased region" description="Basic and acidic residues" evidence="7">
    <location>
        <begin position="66"/>
        <end position="77"/>
    </location>
</feature>
<proteinExistence type="inferred from homology"/>
<dbReference type="AlphaFoldDB" id="A0A8K0DBT8"/>
<feature type="compositionally biased region" description="Polar residues" evidence="7">
    <location>
        <begin position="88"/>
        <end position="98"/>
    </location>
</feature>
<dbReference type="PANTHER" id="PTHR14649">
    <property type="entry name" value="ZINC FINGER C2HC DOMAIN-CONTAINING PROTEIN 1C"/>
    <property type="match status" value="1"/>
</dbReference>
<feature type="compositionally biased region" description="Low complexity" evidence="7">
    <location>
        <begin position="46"/>
        <end position="59"/>
    </location>
</feature>
<organism evidence="9 10">
    <name type="scientific">Ignelater luminosus</name>
    <name type="common">Cucubano</name>
    <name type="synonym">Pyrophorus luminosus</name>
    <dbReference type="NCBI Taxonomy" id="2038154"/>
    <lineage>
        <taxon>Eukaryota</taxon>
        <taxon>Metazoa</taxon>
        <taxon>Ecdysozoa</taxon>
        <taxon>Arthropoda</taxon>
        <taxon>Hexapoda</taxon>
        <taxon>Insecta</taxon>
        <taxon>Pterygota</taxon>
        <taxon>Neoptera</taxon>
        <taxon>Endopterygota</taxon>
        <taxon>Coleoptera</taxon>
        <taxon>Polyphaga</taxon>
        <taxon>Elateriformia</taxon>
        <taxon>Elateroidea</taxon>
        <taxon>Elateridae</taxon>
        <taxon>Agrypninae</taxon>
        <taxon>Pyrophorini</taxon>
        <taxon>Ignelater</taxon>
    </lineage>
</organism>
<reference evidence="9" key="1">
    <citation type="submission" date="2019-08" db="EMBL/GenBank/DDBJ databases">
        <title>The genome of the North American firefly Photinus pyralis.</title>
        <authorList>
            <consortium name="Photinus pyralis genome working group"/>
            <person name="Fallon T.R."/>
            <person name="Sander Lower S.E."/>
            <person name="Weng J.-K."/>
        </authorList>
    </citation>
    <scope>NUCLEOTIDE SEQUENCE</scope>
    <source>
        <strain evidence="9">TRF0915ILg1</strain>
        <tissue evidence="9">Whole body</tissue>
    </source>
</reference>
<accession>A0A8K0DBT8</accession>
<feature type="region of interest" description="Disordered" evidence="7">
    <location>
        <begin position="502"/>
        <end position="530"/>
    </location>
</feature>
<evidence type="ECO:0000256" key="2">
    <source>
        <dbReference type="ARBA" id="ARBA00022723"/>
    </source>
</evidence>
<feature type="region of interest" description="Disordered" evidence="7">
    <location>
        <begin position="236"/>
        <end position="346"/>
    </location>
</feature>
<keyword evidence="4" id="KW-0862">Zinc</keyword>
<evidence type="ECO:0000259" key="8">
    <source>
        <dbReference type="PROSITE" id="PS52027"/>
    </source>
</evidence>
<dbReference type="InterPro" id="IPR049899">
    <property type="entry name" value="Znf_C2HC_C3H"/>
</dbReference>
<feature type="compositionally biased region" description="Basic and acidic residues" evidence="7">
    <location>
        <begin position="99"/>
        <end position="109"/>
    </location>
</feature>
<evidence type="ECO:0000256" key="6">
    <source>
        <dbReference type="PROSITE-ProRule" id="PRU01371"/>
    </source>
</evidence>
<feature type="compositionally biased region" description="Low complexity" evidence="7">
    <location>
        <begin position="418"/>
        <end position="433"/>
    </location>
</feature>
<dbReference type="Gene3D" id="3.30.160.60">
    <property type="entry name" value="Classic Zinc Finger"/>
    <property type="match status" value="2"/>
</dbReference>
<evidence type="ECO:0000313" key="10">
    <source>
        <dbReference type="Proteomes" id="UP000801492"/>
    </source>
</evidence>
<dbReference type="Proteomes" id="UP000801492">
    <property type="component" value="Unassembled WGS sequence"/>
</dbReference>
<dbReference type="EMBL" id="VTPC01001153">
    <property type="protein sequence ID" value="KAF2902889.1"/>
    <property type="molecule type" value="Genomic_DNA"/>
</dbReference>